<proteinExistence type="predicted"/>
<keyword evidence="2" id="KW-1185">Reference proteome</keyword>
<evidence type="ECO:0000313" key="1">
    <source>
        <dbReference type="EMBL" id="QQP57524.1"/>
    </source>
</evidence>
<dbReference type="EMBL" id="CP045891">
    <property type="protein sequence ID" value="QQP57524.1"/>
    <property type="molecule type" value="Genomic_DNA"/>
</dbReference>
<gene>
    <name evidence="1" type="ORF">FKW44_002541</name>
</gene>
<sequence length="72" mass="8223">MKKLLQAVLTAQKKTRKEIKSLQQTKKHQRQGAKLNLKLKKLLYVVPTTQYVIGKLPIKILNRGTNNAKDPS</sequence>
<protein>
    <submittedName>
        <fullName evidence="1">Uncharacterized protein</fullName>
    </submittedName>
</protein>
<name>A0A7T8KKB5_CALRO</name>
<evidence type="ECO:0000313" key="2">
    <source>
        <dbReference type="Proteomes" id="UP000595437"/>
    </source>
</evidence>
<dbReference type="Proteomes" id="UP000595437">
    <property type="component" value="Chromosome 2"/>
</dbReference>
<reference evidence="2" key="1">
    <citation type="submission" date="2021-01" db="EMBL/GenBank/DDBJ databases">
        <title>Caligus Genome Assembly.</title>
        <authorList>
            <person name="Gallardo-Escarate C."/>
        </authorList>
    </citation>
    <scope>NUCLEOTIDE SEQUENCE [LARGE SCALE GENOMIC DNA]</scope>
</reference>
<accession>A0A7T8KKB5</accession>
<dbReference type="AlphaFoldDB" id="A0A7T8KKB5"/>
<organism evidence="1 2">
    <name type="scientific">Caligus rogercresseyi</name>
    <name type="common">Sea louse</name>
    <dbReference type="NCBI Taxonomy" id="217165"/>
    <lineage>
        <taxon>Eukaryota</taxon>
        <taxon>Metazoa</taxon>
        <taxon>Ecdysozoa</taxon>
        <taxon>Arthropoda</taxon>
        <taxon>Crustacea</taxon>
        <taxon>Multicrustacea</taxon>
        <taxon>Hexanauplia</taxon>
        <taxon>Copepoda</taxon>
        <taxon>Siphonostomatoida</taxon>
        <taxon>Caligidae</taxon>
        <taxon>Caligus</taxon>
    </lineage>
</organism>